<evidence type="ECO:0000313" key="2">
    <source>
        <dbReference type="EMBL" id="KAJ1211085.1"/>
    </source>
</evidence>
<protein>
    <submittedName>
        <fullName evidence="2">Uncharacterized protein</fullName>
    </submittedName>
</protein>
<organism evidence="2 3">
    <name type="scientific">Pleurodeles waltl</name>
    <name type="common">Iberian ribbed newt</name>
    <dbReference type="NCBI Taxonomy" id="8319"/>
    <lineage>
        <taxon>Eukaryota</taxon>
        <taxon>Metazoa</taxon>
        <taxon>Chordata</taxon>
        <taxon>Craniata</taxon>
        <taxon>Vertebrata</taxon>
        <taxon>Euteleostomi</taxon>
        <taxon>Amphibia</taxon>
        <taxon>Batrachia</taxon>
        <taxon>Caudata</taxon>
        <taxon>Salamandroidea</taxon>
        <taxon>Salamandridae</taxon>
        <taxon>Pleurodelinae</taxon>
        <taxon>Pleurodeles</taxon>
    </lineage>
</organism>
<feature type="region of interest" description="Disordered" evidence="1">
    <location>
        <begin position="69"/>
        <end position="119"/>
    </location>
</feature>
<evidence type="ECO:0000256" key="1">
    <source>
        <dbReference type="SAM" id="MobiDB-lite"/>
    </source>
</evidence>
<name>A0AAV7WAM0_PLEWA</name>
<comment type="caution">
    <text evidence="2">The sequence shown here is derived from an EMBL/GenBank/DDBJ whole genome shotgun (WGS) entry which is preliminary data.</text>
</comment>
<keyword evidence="3" id="KW-1185">Reference proteome</keyword>
<dbReference type="Proteomes" id="UP001066276">
    <property type="component" value="Chromosome 1_2"/>
</dbReference>
<proteinExistence type="predicted"/>
<gene>
    <name evidence="2" type="ORF">NDU88_006447</name>
</gene>
<feature type="compositionally biased region" description="Basic and acidic residues" evidence="1">
    <location>
        <begin position="110"/>
        <end position="119"/>
    </location>
</feature>
<dbReference type="AlphaFoldDB" id="A0AAV7WAM0"/>
<evidence type="ECO:0000313" key="3">
    <source>
        <dbReference type="Proteomes" id="UP001066276"/>
    </source>
</evidence>
<dbReference type="EMBL" id="JANPWB010000002">
    <property type="protein sequence ID" value="KAJ1211085.1"/>
    <property type="molecule type" value="Genomic_DNA"/>
</dbReference>
<accession>A0AAV7WAM0</accession>
<reference evidence="2" key="1">
    <citation type="journal article" date="2022" name="bioRxiv">
        <title>Sequencing and chromosome-scale assembly of the giantPleurodeles waltlgenome.</title>
        <authorList>
            <person name="Brown T."/>
            <person name="Elewa A."/>
            <person name="Iarovenko S."/>
            <person name="Subramanian E."/>
            <person name="Araus A.J."/>
            <person name="Petzold A."/>
            <person name="Susuki M."/>
            <person name="Suzuki K.-i.T."/>
            <person name="Hayashi T."/>
            <person name="Toyoda A."/>
            <person name="Oliveira C."/>
            <person name="Osipova E."/>
            <person name="Leigh N.D."/>
            <person name="Simon A."/>
            <person name="Yun M.H."/>
        </authorList>
    </citation>
    <scope>NUCLEOTIDE SEQUENCE</scope>
    <source>
        <strain evidence="2">20211129_DDA</strain>
        <tissue evidence="2">Liver</tissue>
    </source>
</reference>
<sequence>MAALGVSRRPKATIGWVLGAADAQRPTLNDGRRPPIGGVAAYFSHPLAEERGAPGAVPADPFLEHLQTGSQRGQGVGGLTCPCSNTTSDPPLSERLPRNMHRSIGANYRVMDKDATRAR</sequence>